<accession>A0A9D1RMJ1</accession>
<evidence type="ECO:0000256" key="7">
    <source>
        <dbReference type="ARBA" id="ARBA00022824"/>
    </source>
</evidence>
<sequence length="431" mass="46200">MVVPVTAAVTTILVGLVQLAVLNAWGARRDMAMREVLMQWDSLWMTMISEHGYSGFVMSPGDTDPVQWESVAFFPGYPMLLRAVAAPFQVLDVRDATYLAAVLLSGFCAVLMTWGVARLGLDMWSARSARSAQPVSDARAAGLTAAVGVLVAGAPMGIIYWMPYSESLFGAFTVWALVFMVRQRHLLAGLCVLGAGLTRLTAVTLVLVLCAAAAWQLWRYWRAGSAGSSDPSRPSRRSVLAAVAAPVIGVAGIGAYLGWANRTVSEIGGYFAAQQKGWDSGFDAGAASFRWLTEHLFGPASAGEEATGYAIAAWSMVLVGLLCVASLWPFVTRRIPWQVWAVAVLIAGMVLASDGIMHSRPRLLLLPVVLLVLPFLVHIIARVSGDTDGRRSTRRAARVVGVVALVVAGVAWCVLGTWVSGEMLIDFRYAI</sequence>
<keyword evidence="4" id="KW-0328">Glycosyltransferase</keyword>
<comment type="caution">
    <text evidence="11">The sequence shown here is derived from an EMBL/GenBank/DDBJ whole genome shotgun (WGS) entry which is preliminary data.</text>
</comment>
<dbReference type="AlphaFoldDB" id="A0A9D1RMJ1"/>
<name>A0A9D1RMJ1_9CORY</name>
<dbReference type="PANTHER" id="PTHR12468:SF2">
    <property type="entry name" value="GPI MANNOSYLTRANSFERASE 2"/>
    <property type="match status" value="1"/>
</dbReference>
<dbReference type="GO" id="GO:0016020">
    <property type="term" value="C:membrane"/>
    <property type="evidence" value="ECO:0007669"/>
    <property type="project" value="GOC"/>
</dbReference>
<evidence type="ECO:0008006" key="13">
    <source>
        <dbReference type="Google" id="ProtNLM"/>
    </source>
</evidence>
<feature type="transmembrane region" description="Helical" evidence="10">
    <location>
        <begin position="337"/>
        <end position="357"/>
    </location>
</feature>
<feature type="transmembrane region" description="Helical" evidence="10">
    <location>
        <begin position="6"/>
        <end position="25"/>
    </location>
</feature>
<comment type="subcellular location">
    <subcellularLocation>
        <location evidence="1">Endoplasmic reticulum membrane</location>
        <topology evidence="1">Multi-pass membrane protein</topology>
    </subcellularLocation>
</comment>
<feature type="transmembrane region" description="Helical" evidence="10">
    <location>
        <begin position="98"/>
        <end position="121"/>
    </location>
</feature>
<dbReference type="PANTHER" id="PTHR12468">
    <property type="entry name" value="GPI MANNOSYLTRANSFERASE 2"/>
    <property type="match status" value="1"/>
</dbReference>
<keyword evidence="9 10" id="KW-0472">Membrane</keyword>
<keyword evidence="8 10" id="KW-1133">Transmembrane helix</keyword>
<gene>
    <name evidence="11" type="ORF">H9870_05340</name>
</gene>
<evidence type="ECO:0000256" key="4">
    <source>
        <dbReference type="ARBA" id="ARBA00022676"/>
    </source>
</evidence>
<feature type="transmembrane region" description="Helical" evidence="10">
    <location>
        <begin position="141"/>
        <end position="161"/>
    </location>
</feature>
<feature type="transmembrane region" description="Helical" evidence="10">
    <location>
        <begin position="363"/>
        <end position="384"/>
    </location>
</feature>
<feature type="transmembrane region" description="Helical" evidence="10">
    <location>
        <begin position="239"/>
        <end position="259"/>
    </location>
</feature>
<evidence type="ECO:0000256" key="6">
    <source>
        <dbReference type="ARBA" id="ARBA00022692"/>
    </source>
</evidence>
<protein>
    <recommendedName>
        <fullName evidence="13">Integral membrane protein</fullName>
    </recommendedName>
</protein>
<evidence type="ECO:0000256" key="10">
    <source>
        <dbReference type="SAM" id="Phobius"/>
    </source>
</evidence>
<dbReference type="EMBL" id="DXGC01000051">
    <property type="protein sequence ID" value="HIW91071.1"/>
    <property type="molecule type" value="Genomic_DNA"/>
</dbReference>
<dbReference type="InterPro" id="IPR007315">
    <property type="entry name" value="PIG-V/Gpi18"/>
</dbReference>
<evidence type="ECO:0000256" key="1">
    <source>
        <dbReference type="ARBA" id="ARBA00004477"/>
    </source>
</evidence>
<feature type="transmembrane region" description="Helical" evidence="10">
    <location>
        <begin position="197"/>
        <end position="218"/>
    </location>
</feature>
<feature type="transmembrane region" description="Helical" evidence="10">
    <location>
        <begin position="168"/>
        <end position="185"/>
    </location>
</feature>
<evidence type="ECO:0000256" key="8">
    <source>
        <dbReference type="ARBA" id="ARBA00022989"/>
    </source>
</evidence>
<proteinExistence type="predicted"/>
<dbReference type="GO" id="GO:0006506">
    <property type="term" value="P:GPI anchor biosynthetic process"/>
    <property type="evidence" value="ECO:0007669"/>
    <property type="project" value="UniProtKB-KW"/>
</dbReference>
<evidence type="ECO:0000256" key="2">
    <source>
        <dbReference type="ARBA" id="ARBA00004687"/>
    </source>
</evidence>
<organism evidence="11 12">
    <name type="scientific">Candidatus Corynebacterium avicola</name>
    <dbReference type="NCBI Taxonomy" id="2838527"/>
    <lineage>
        <taxon>Bacteria</taxon>
        <taxon>Bacillati</taxon>
        <taxon>Actinomycetota</taxon>
        <taxon>Actinomycetes</taxon>
        <taxon>Mycobacteriales</taxon>
        <taxon>Corynebacteriaceae</taxon>
        <taxon>Corynebacterium</taxon>
    </lineage>
</organism>
<evidence type="ECO:0000256" key="9">
    <source>
        <dbReference type="ARBA" id="ARBA00023136"/>
    </source>
</evidence>
<keyword evidence="7" id="KW-0256">Endoplasmic reticulum</keyword>
<evidence type="ECO:0000256" key="5">
    <source>
        <dbReference type="ARBA" id="ARBA00022679"/>
    </source>
</evidence>
<keyword evidence="6 10" id="KW-0812">Transmembrane</keyword>
<reference evidence="11" key="1">
    <citation type="journal article" date="2021" name="PeerJ">
        <title>Extensive microbial diversity within the chicken gut microbiome revealed by metagenomics and culture.</title>
        <authorList>
            <person name="Gilroy R."/>
            <person name="Ravi A."/>
            <person name="Getino M."/>
            <person name="Pursley I."/>
            <person name="Horton D.L."/>
            <person name="Alikhan N.F."/>
            <person name="Baker D."/>
            <person name="Gharbi K."/>
            <person name="Hall N."/>
            <person name="Watson M."/>
            <person name="Adriaenssens E.M."/>
            <person name="Foster-Nyarko E."/>
            <person name="Jarju S."/>
            <person name="Secka A."/>
            <person name="Antonio M."/>
            <person name="Oren A."/>
            <person name="Chaudhuri R.R."/>
            <person name="La Ragione R."/>
            <person name="Hildebrand F."/>
            <person name="Pallen M.J."/>
        </authorList>
    </citation>
    <scope>NUCLEOTIDE SEQUENCE</scope>
    <source>
        <strain evidence="11">CHK32-1732</strain>
    </source>
</reference>
<evidence type="ECO:0000256" key="3">
    <source>
        <dbReference type="ARBA" id="ARBA00022502"/>
    </source>
</evidence>
<reference evidence="11" key="2">
    <citation type="submission" date="2021-04" db="EMBL/GenBank/DDBJ databases">
        <authorList>
            <person name="Gilroy R."/>
        </authorList>
    </citation>
    <scope>NUCLEOTIDE SEQUENCE</scope>
    <source>
        <strain evidence="11">CHK32-1732</strain>
    </source>
</reference>
<keyword evidence="5" id="KW-0808">Transferase</keyword>
<dbReference type="GO" id="GO:0004376">
    <property type="term" value="F:GPI mannosyltransferase activity"/>
    <property type="evidence" value="ECO:0007669"/>
    <property type="project" value="InterPro"/>
</dbReference>
<evidence type="ECO:0000313" key="12">
    <source>
        <dbReference type="Proteomes" id="UP000824190"/>
    </source>
</evidence>
<dbReference type="GO" id="GO:0000009">
    <property type="term" value="F:alpha-1,6-mannosyltransferase activity"/>
    <property type="evidence" value="ECO:0007669"/>
    <property type="project" value="InterPro"/>
</dbReference>
<comment type="pathway">
    <text evidence="2">Glycolipid biosynthesis; glycosylphosphatidylinositol-anchor biosynthesis.</text>
</comment>
<feature type="transmembrane region" description="Helical" evidence="10">
    <location>
        <begin position="309"/>
        <end position="330"/>
    </location>
</feature>
<dbReference type="Proteomes" id="UP000824190">
    <property type="component" value="Unassembled WGS sequence"/>
</dbReference>
<feature type="transmembrane region" description="Helical" evidence="10">
    <location>
        <begin position="396"/>
        <end position="419"/>
    </location>
</feature>
<evidence type="ECO:0000313" key="11">
    <source>
        <dbReference type="EMBL" id="HIW91071.1"/>
    </source>
</evidence>
<keyword evidence="3" id="KW-0337">GPI-anchor biosynthesis</keyword>